<keyword evidence="1" id="KW-1185">Reference proteome</keyword>
<dbReference type="Proteomes" id="UP000887574">
    <property type="component" value="Unplaced"/>
</dbReference>
<dbReference type="WBParaSite" id="jg22388">
    <property type="protein sequence ID" value="jg22388"/>
    <property type="gene ID" value="jg22388"/>
</dbReference>
<reference evidence="2" key="1">
    <citation type="submission" date="2022-11" db="UniProtKB">
        <authorList>
            <consortium name="WormBaseParasite"/>
        </authorList>
    </citation>
    <scope>IDENTIFICATION</scope>
</reference>
<evidence type="ECO:0000313" key="1">
    <source>
        <dbReference type="Proteomes" id="UP000887574"/>
    </source>
</evidence>
<sequence>MLSSLGKKNQGVVSSNIICIDSTCSCYNLVHSTNEVKSDITFSIDASSAMGNTSNINEAMLWLINNIFQNVSISENSAGIAIQKAGINFVNTEILFSNISIYKILDFCMITAATDDSILNAVEIANDIKQSGTKILVVALNQTDLSFNNSFYAISENVRLSTVTPIALKPFVRQMQLNYYQKPQEHPVQ</sequence>
<proteinExistence type="predicted"/>
<dbReference type="AlphaFoldDB" id="A0A915DPW8"/>
<organism evidence="1 2">
    <name type="scientific">Ditylenchus dipsaci</name>
    <dbReference type="NCBI Taxonomy" id="166011"/>
    <lineage>
        <taxon>Eukaryota</taxon>
        <taxon>Metazoa</taxon>
        <taxon>Ecdysozoa</taxon>
        <taxon>Nematoda</taxon>
        <taxon>Chromadorea</taxon>
        <taxon>Rhabditida</taxon>
        <taxon>Tylenchina</taxon>
        <taxon>Tylenchomorpha</taxon>
        <taxon>Sphaerularioidea</taxon>
        <taxon>Anguinidae</taxon>
        <taxon>Anguininae</taxon>
        <taxon>Ditylenchus</taxon>
    </lineage>
</organism>
<evidence type="ECO:0000313" key="2">
    <source>
        <dbReference type="WBParaSite" id="jg22388"/>
    </source>
</evidence>
<protein>
    <submittedName>
        <fullName evidence="2">VWFA domain-containing protein</fullName>
    </submittedName>
</protein>
<accession>A0A915DPW8</accession>
<name>A0A915DPW8_9BILA</name>